<evidence type="ECO:0000259" key="9">
    <source>
        <dbReference type="Pfam" id="PF16916"/>
    </source>
</evidence>
<organism evidence="10 11">
    <name type="scientific">Sulfurospirillum tamanense</name>
    <dbReference type="NCBI Taxonomy" id="2813362"/>
    <lineage>
        <taxon>Bacteria</taxon>
        <taxon>Pseudomonadati</taxon>
        <taxon>Campylobacterota</taxon>
        <taxon>Epsilonproteobacteria</taxon>
        <taxon>Campylobacterales</taxon>
        <taxon>Sulfurospirillaceae</taxon>
        <taxon>Sulfurospirillum</taxon>
    </lineage>
</organism>
<keyword evidence="5 7" id="KW-1133">Transmembrane helix</keyword>
<dbReference type="RefSeq" id="WP_205458472.1">
    <property type="nucleotide sequence ID" value="NZ_JAFHKK010000005.1"/>
</dbReference>
<dbReference type="InterPro" id="IPR050291">
    <property type="entry name" value="CDF_Transporter"/>
</dbReference>
<sequence length="302" mass="33052">MTLARKATLVSTATATLLVFIKLAVGFVSGSVAVLASAIDSVLDLIVSAFNYFAIRKSEAPPDELFNYGRGKIEALAAVIEGTIIAISGVFIFYSAIKKAYEGTVMTHVDTSVLVMLASLCITVALVLFLRHVARKTGSLVIKSDALHYQTDVFSNGAILFSLGVVYFTEFELIDSIVGVGIALYIIHSAYGLVKEGVYILLDAALEEEVVGRIVHIIEEEKDVSSFHNLKTRRSAHTNYVDVHLVFNAKMSLLQAHSATDNIEAKIRAIKEDEVWDMNIHLDPYDDSKEEEALRDAPLAQQ</sequence>
<dbReference type="PANTHER" id="PTHR43840:SF15">
    <property type="entry name" value="MITOCHONDRIAL METAL TRANSPORTER 1-RELATED"/>
    <property type="match status" value="1"/>
</dbReference>
<keyword evidence="4 7" id="KW-0812">Transmembrane</keyword>
<evidence type="ECO:0000256" key="2">
    <source>
        <dbReference type="ARBA" id="ARBA00008114"/>
    </source>
</evidence>
<feature type="domain" description="Cation efflux protein transmembrane" evidence="8">
    <location>
        <begin position="9"/>
        <end position="202"/>
    </location>
</feature>
<reference evidence="10 11" key="3">
    <citation type="submission" date="2021-02" db="EMBL/GenBank/DDBJ databases">
        <authorList>
            <person name="Merkel A.Y."/>
        </authorList>
    </citation>
    <scope>NUCLEOTIDE SEQUENCE [LARGE SCALE GENOMIC DNA]</scope>
    <source>
        <strain evidence="10 11">T05b</strain>
    </source>
</reference>
<accession>A0ABS2WQG7</accession>
<dbReference type="EMBL" id="JAFHKK010000005">
    <property type="protein sequence ID" value="MBN2963862.1"/>
    <property type="molecule type" value="Genomic_DNA"/>
</dbReference>
<comment type="subcellular location">
    <subcellularLocation>
        <location evidence="1">Membrane</location>
        <topology evidence="1">Multi-pass membrane protein</topology>
    </subcellularLocation>
</comment>
<evidence type="ECO:0000256" key="3">
    <source>
        <dbReference type="ARBA" id="ARBA00022448"/>
    </source>
</evidence>
<keyword evidence="3" id="KW-0813">Transport</keyword>
<reference evidence="10 11" key="1">
    <citation type="submission" date="2021-02" db="EMBL/GenBank/DDBJ databases">
        <title>Sulfurospirillum tamanensis sp. nov.</title>
        <authorList>
            <person name="Frolova A."/>
            <person name="Merkel A."/>
            <person name="Slobodkin A."/>
        </authorList>
    </citation>
    <scope>NUCLEOTIDE SEQUENCE [LARGE SCALE GENOMIC DNA]</scope>
    <source>
        <strain evidence="10 11">T05b</strain>
    </source>
</reference>
<evidence type="ECO:0000256" key="1">
    <source>
        <dbReference type="ARBA" id="ARBA00004141"/>
    </source>
</evidence>
<dbReference type="InterPro" id="IPR002524">
    <property type="entry name" value="Cation_efflux"/>
</dbReference>
<evidence type="ECO:0000256" key="4">
    <source>
        <dbReference type="ARBA" id="ARBA00022692"/>
    </source>
</evidence>
<feature type="transmembrane region" description="Helical" evidence="7">
    <location>
        <begin position="7"/>
        <end position="28"/>
    </location>
</feature>
<dbReference type="PANTHER" id="PTHR43840">
    <property type="entry name" value="MITOCHONDRIAL METAL TRANSPORTER 1-RELATED"/>
    <property type="match status" value="1"/>
</dbReference>
<evidence type="ECO:0000313" key="11">
    <source>
        <dbReference type="Proteomes" id="UP000703590"/>
    </source>
</evidence>
<comment type="caution">
    <text evidence="10">The sequence shown here is derived from an EMBL/GenBank/DDBJ whole genome shotgun (WGS) entry which is preliminary data.</text>
</comment>
<feature type="transmembrane region" description="Helical" evidence="7">
    <location>
        <begin position="75"/>
        <end position="94"/>
    </location>
</feature>
<dbReference type="SUPFAM" id="SSF161111">
    <property type="entry name" value="Cation efflux protein transmembrane domain-like"/>
    <property type="match status" value="1"/>
</dbReference>
<dbReference type="InterPro" id="IPR027469">
    <property type="entry name" value="Cation_efflux_TMD_sf"/>
</dbReference>
<keyword evidence="11" id="KW-1185">Reference proteome</keyword>
<evidence type="ECO:0000313" key="10">
    <source>
        <dbReference type="EMBL" id="MBN2963862.1"/>
    </source>
</evidence>
<dbReference type="NCBIfam" id="TIGR01297">
    <property type="entry name" value="CDF"/>
    <property type="match status" value="1"/>
</dbReference>
<evidence type="ECO:0000256" key="6">
    <source>
        <dbReference type="ARBA" id="ARBA00023136"/>
    </source>
</evidence>
<gene>
    <name evidence="10" type="ORF">JWV37_03630</name>
</gene>
<dbReference type="InterPro" id="IPR036837">
    <property type="entry name" value="Cation_efflux_CTD_sf"/>
</dbReference>
<feature type="domain" description="Cation efflux protein cytoplasmic" evidence="9">
    <location>
        <begin position="206"/>
        <end position="285"/>
    </location>
</feature>
<feature type="transmembrane region" description="Helical" evidence="7">
    <location>
        <begin position="173"/>
        <end position="194"/>
    </location>
</feature>
<comment type="similarity">
    <text evidence="2">Belongs to the cation diffusion facilitator (CDF) transporter (TC 2.A.4) family.</text>
</comment>
<evidence type="ECO:0000259" key="8">
    <source>
        <dbReference type="Pfam" id="PF01545"/>
    </source>
</evidence>
<feature type="transmembrane region" description="Helical" evidence="7">
    <location>
        <begin position="114"/>
        <end position="134"/>
    </location>
</feature>
<keyword evidence="6 7" id="KW-0472">Membrane</keyword>
<dbReference type="InterPro" id="IPR058533">
    <property type="entry name" value="Cation_efflux_TM"/>
</dbReference>
<dbReference type="Gene3D" id="3.30.70.1350">
    <property type="entry name" value="Cation efflux protein, cytoplasmic domain"/>
    <property type="match status" value="1"/>
</dbReference>
<proteinExistence type="inferred from homology"/>
<feature type="transmembrane region" description="Helical" evidence="7">
    <location>
        <begin position="34"/>
        <end position="54"/>
    </location>
</feature>
<dbReference type="Pfam" id="PF16916">
    <property type="entry name" value="ZT_dimer"/>
    <property type="match status" value="1"/>
</dbReference>
<dbReference type="Proteomes" id="UP000703590">
    <property type="component" value="Unassembled WGS sequence"/>
</dbReference>
<name>A0ABS2WQG7_9BACT</name>
<dbReference type="InterPro" id="IPR027470">
    <property type="entry name" value="Cation_efflux_CTD"/>
</dbReference>
<protein>
    <submittedName>
        <fullName evidence="10">Cation transporter</fullName>
    </submittedName>
</protein>
<dbReference type="SUPFAM" id="SSF160240">
    <property type="entry name" value="Cation efflux protein cytoplasmic domain-like"/>
    <property type="match status" value="1"/>
</dbReference>
<feature type="transmembrane region" description="Helical" evidence="7">
    <location>
        <begin position="146"/>
        <end position="167"/>
    </location>
</feature>
<evidence type="ECO:0000256" key="5">
    <source>
        <dbReference type="ARBA" id="ARBA00022989"/>
    </source>
</evidence>
<reference evidence="11" key="2">
    <citation type="submission" date="2021-02" db="EMBL/GenBank/DDBJ databases">
        <title>Sulfurospirillum tamanensis sp. nov.</title>
        <authorList>
            <person name="Merkel A.Y."/>
        </authorList>
    </citation>
    <scope>NUCLEOTIDE SEQUENCE [LARGE SCALE GENOMIC DNA]</scope>
    <source>
        <strain evidence="11">T05b</strain>
    </source>
</reference>
<evidence type="ECO:0000256" key="7">
    <source>
        <dbReference type="SAM" id="Phobius"/>
    </source>
</evidence>
<dbReference type="Pfam" id="PF01545">
    <property type="entry name" value="Cation_efflux"/>
    <property type="match status" value="1"/>
</dbReference>
<dbReference type="Gene3D" id="1.20.1510.10">
    <property type="entry name" value="Cation efflux protein transmembrane domain"/>
    <property type="match status" value="1"/>
</dbReference>